<protein>
    <recommendedName>
        <fullName evidence="1">Nitroreductase domain-containing protein</fullName>
    </recommendedName>
</protein>
<name>X0SAI3_9ZZZZ</name>
<accession>X0SAI3</accession>
<dbReference type="InterPro" id="IPR050627">
    <property type="entry name" value="Nitroreductase/BluB"/>
</dbReference>
<reference evidence="2" key="1">
    <citation type="journal article" date="2014" name="Front. Microbiol.">
        <title>High frequency of phylogenetically diverse reductive dehalogenase-homologous genes in deep subseafloor sedimentary metagenomes.</title>
        <authorList>
            <person name="Kawai M."/>
            <person name="Futagami T."/>
            <person name="Toyoda A."/>
            <person name="Takaki Y."/>
            <person name="Nishi S."/>
            <person name="Hori S."/>
            <person name="Arai W."/>
            <person name="Tsubouchi T."/>
            <person name="Morono Y."/>
            <person name="Uchiyama I."/>
            <person name="Ito T."/>
            <person name="Fujiyama A."/>
            <person name="Inagaki F."/>
            <person name="Takami H."/>
        </authorList>
    </citation>
    <scope>NUCLEOTIDE SEQUENCE</scope>
    <source>
        <strain evidence="2">Expedition CK06-06</strain>
    </source>
</reference>
<dbReference type="PANTHER" id="PTHR23026">
    <property type="entry name" value="NADPH NITROREDUCTASE"/>
    <property type="match status" value="1"/>
</dbReference>
<dbReference type="GO" id="GO:0016491">
    <property type="term" value="F:oxidoreductase activity"/>
    <property type="evidence" value="ECO:0007669"/>
    <property type="project" value="InterPro"/>
</dbReference>
<dbReference type="PANTHER" id="PTHR23026:SF123">
    <property type="entry name" value="NAD(P)H NITROREDUCTASE RV3131-RELATED"/>
    <property type="match status" value="1"/>
</dbReference>
<feature type="domain" description="Nitroreductase" evidence="1">
    <location>
        <begin position="1"/>
        <end position="165"/>
    </location>
</feature>
<dbReference type="Gene3D" id="3.40.109.10">
    <property type="entry name" value="NADH Oxidase"/>
    <property type="match status" value="1"/>
</dbReference>
<comment type="caution">
    <text evidence="2">The sequence shown here is derived from an EMBL/GenBank/DDBJ whole genome shotgun (WGS) entry which is preliminary data.</text>
</comment>
<dbReference type="Pfam" id="PF00881">
    <property type="entry name" value="Nitroreductase"/>
    <property type="match status" value="1"/>
</dbReference>
<evidence type="ECO:0000259" key="1">
    <source>
        <dbReference type="Pfam" id="PF00881"/>
    </source>
</evidence>
<feature type="non-terminal residue" evidence="2">
    <location>
        <position position="1"/>
    </location>
</feature>
<dbReference type="InterPro" id="IPR000415">
    <property type="entry name" value="Nitroreductase-like"/>
</dbReference>
<dbReference type="SUPFAM" id="SSF55469">
    <property type="entry name" value="FMN-dependent nitroreductase-like"/>
    <property type="match status" value="1"/>
</dbReference>
<organism evidence="2">
    <name type="scientific">marine sediment metagenome</name>
    <dbReference type="NCBI Taxonomy" id="412755"/>
    <lineage>
        <taxon>unclassified sequences</taxon>
        <taxon>metagenomes</taxon>
        <taxon>ecological metagenomes</taxon>
    </lineage>
</organism>
<dbReference type="EMBL" id="BARS01007083">
    <property type="protein sequence ID" value="GAF78043.1"/>
    <property type="molecule type" value="Genomic_DNA"/>
</dbReference>
<proteinExistence type="predicted"/>
<dbReference type="InterPro" id="IPR029479">
    <property type="entry name" value="Nitroreductase"/>
</dbReference>
<dbReference type="AlphaFoldDB" id="X0SAI3"/>
<evidence type="ECO:0000313" key="2">
    <source>
        <dbReference type="EMBL" id="GAF78043.1"/>
    </source>
</evidence>
<sequence length="187" mass="21019">RRFAPREVPRDLLRELLAVACAAPAPHHSRPWRFVELGPESRPRITEAMADAWHADLDANGQPPEVIERSLARSRRQLTEAPLLLLACLEEESARRWPDRRRRRAERDMYMQSLGAALQNLLLAAHARGLGGYLKGAPLFCQSAVAQALDLPSGWQPAFLVLLGYSAEGFQPPTRPAIRTDDFLIER</sequence>
<gene>
    <name evidence="2" type="ORF">S01H1_13708</name>
</gene>